<sequence length="125" mass="13867">MIENRLVRLLLLLVSIAVAWAGVVPNLAEDELPLPNERSQLAERSALEQKATVRSAYSTKPQLLTKAQPITALPAFPALSSIRRLQRRLAAKRRTRSAIGLGLKLLMLMPIKCNTTFLSAKLRKV</sequence>
<organism evidence="1 2">
    <name type="scientific">Paenibacillus cisolokensis</name>
    <dbReference type="NCBI Taxonomy" id="1658519"/>
    <lineage>
        <taxon>Bacteria</taxon>
        <taxon>Bacillati</taxon>
        <taxon>Bacillota</taxon>
        <taxon>Bacilli</taxon>
        <taxon>Bacillales</taxon>
        <taxon>Paenibacillaceae</taxon>
        <taxon>Paenibacillus</taxon>
    </lineage>
</organism>
<name>A0ABQ4ND55_9BACL</name>
<accession>A0ABQ4ND55</accession>
<proteinExistence type="predicted"/>
<reference evidence="1 2" key="1">
    <citation type="submission" date="2021-04" db="EMBL/GenBank/DDBJ databases">
        <title>Draft genome sequence of Paenibacillus cisolokensis, LC2-13A.</title>
        <authorList>
            <person name="Uke A."/>
            <person name="Chhe C."/>
            <person name="Baramee S."/>
            <person name="Kosugi A."/>
        </authorList>
    </citation>
    <scope>NUCLEOTIDE SEQUENCE [LARGE SCALE GENOMIC DNA]</scope>
    <source>
        <strain evidence="1 2">LC2-13A</strain>
    </source>
</reference>
<protein>
    <submittedName>
        <fullName evidence="1">Uncharacterized protein</fullName>
    </submittedName>
</protein>
<dbReference type="EMBL" id="BOVJ01000168">
    <property type="protein sequence ID" value="GIQ66146.1"/>
    <property type="molecule type" value="Genomic_DNA"/>
</dbReference>
<keyword evidence="2" id="KW-1185">Reference proteome</keyword>
<dbReference type="RefSeq" id="WP_213530700.1">
    <property type="nucleotide sequence ID" value="NZ_BOVJ01000168.1"/>
</dbReference>
<comment type="caution">
    <text evidence="1">The sequence shown here is derived from an EMBL/GenBank/DDBJ whole genome shotgun (WGS) entry which is preliminary data.</text>
</comment>
<gene>
    <name evidence="1" type="ORF">PACILC2_47140</name>
</gene>
<evidence type="ECO:0000313" key="1">
    <source>
        <dbReference type="EMBL" id="GIQ66146.1"/>
    </source>
</evidence>
<dbReference type="Proteomes" id="UP000680304">
    <property type="component" value="Unassembled WGS sequence"/>
</dbReference>
<evidence type="ECO:0000313" key="2">
    <source>
        <dbReference type="Proteomes" id="UP000680304"/>
    </source>
</evidence>